<comment type="subcellular location">
    <subcellularLocation>
        <location evidence="1">Cytoplasm</location>
        <location evidence="1">Nucleoid</location>
    </subcellularLocation>
</comment>
<dbReference type="PANTHER" id="PTHR38097">
    <property type="match status" value="1"/>
</dbReference>
<dbReference type="InterPro" id="IPR037150">
    <property type="entry name" value="H-NS_C_dom_sf"/>
</dbReference>
<dbReference type="Pfam" id="PF00816">
    <property type="entry name" value="Histone_HNS"/>
    <property type="match status" value="1"/>
</dbReference>
<evidence type="ECO:0000313" key="7">
    <source>
        <dbReference type="EMBL" id="ANP43322.1"/>
    </source>
</evidence>
<evidence type="ECO:0000259" key="6">
    <source>
        <dbReference type="SMART" id="SM00528"/>
    </source>
</evidence>
<evidence type="ECO:0000256" key="4">
    <source>
        <dbReference type="ARBA" id="ARBA00023125"/>
    </source>
</evidence>
<dbReference type="Gene3D" id="4.10.430.10">
    <property type="entry name" value="Histone-like protein H-NS, C-terminal domain"/>
    <property type="match status" value="1"/>
</dbReference>
<dbReference type="SMART" id="SM00528">
    <property type="entry name" value="HNS"/>
    <property type="match status" value="1"/>
</dbReference>
<evidence type="ECO:0000256" key="3">
    <source>
        <dbReference type="ARBA" id="ARBA00022490"/>
    </source>
</evidence>
<organism evidence="7 8">
    <name type="scientific">Tritonibacter mobilis F1926</name>
    <dbReference type="NCBI Taxonomy" id="1265309"/>
    <lineage>
        <taxon>Bacteria</taxon>
        <taxon>Pseudomonadati</taxon>
        <taxon>Pseudomonadota</taxon>
        <taxon>Alphaproteobacteria</taxon>
        <taxon>Rhodobacterales</taxon>
        <taxon>Paracoccaceae</taxon>
        <taxon>Tritonibacter</taxon>
    </lineage>
</organism>
<dbReference type="InterPro" id="IPR027444">
    <property type="entry name" value="H-NS_C_dom"/>
</dbReference>
<accession>A0A1B1A9S1</accession>
<sequence>MDELLKFQADIEEVMKSKKAEELKSVQEELLLLDHKAQQLGSSALELLGGKGGKSAKTKAPARYAHPENPAETWSGRGRYPEWVKDHIENGGDKDDFLIKKD</sequence>
<reference evidence="7 8" key="1">
    <citation type="journal article" date="2016" name="ISME J.">
        <title>Global occurrence and heterogeneity of the Roseobacter-clade species Ruegeria mobilis.</title>
        <authorList>
            <person name="Sonnenschein E."/>
            <person name="Gram L."/>
        </authorList>
    </citation>
    <scope>NUCLEOTIDE SEQUENCE [LARGE SCALE GENOMIC DNA]</scope>
    <source>
        <strain evidence="7 8">F1926</strain>
        <plasmid evidence="7 8">unnamed1</plasmid>
    </source>
</reference>
<dbReference type="GO" id="GO:0032993">
    <property type="term" value="C:protein-DNA complex"/>
    <property type="evidence" value="ECO:0007669"/>
    <property type="project" value="TreeGrafter"/>
</dbReference>
<feature type="domain" description="DNA-binding protein H-NS-like C-terminal" evidence="6">
    <location>
        <begin position="54"/>
        <end position="99"/>
    </location>
</feature>
<geneLocation type="plasmid" evidence="7 8">
    <name>unnamed1</name>
</geneLocation>
<proteinExistence type="inferred from homology"/>
<feature type="region of interest" description="Disordered" evidence="5">
    <location>
        <begin position="47"/>
        <end position="78"/>
    </location>
</feature>
<dbReference type="GO" id="GO:0003681">
    <property type="term" value="F:bent DNA binding"/>
    <property type="evidence" value="ECO:0007669"/>
    <property type="project" value="TreeGrafter"/>
</dbReference>
<keyword evidence="3" id="KW-0963">Cytoplasm</keyword>
<gene>
    <name evidence="7" type="ORF">K529_021440</name>
</gene>
<dbReference type="GO" id="GO:0001217">
    <property type="term" value="F:DNA-binding transcription repressor activity"/>
    <property type="evidence" value="ECO:0007669"/>
    <property type="project" value="TreeGrafter"/>
</dbReference>
<evidence type="ECO:0000313" key="8">
    <source>
        <dbReference type="Proteomes" id="UP000013243"/>
    </source>
</evidence>
<dbReference type="GO" id="GO:0003680">
    <property type="term" value="F:minor groove of adenine-thymine-rich DNA binding"/>
    <property type="evidence" value="ECO:0007669"/>
    <property type="project" value="TreeGrafter"/>
</dbReference>
<keyword evidence="7" id="KW-0614">Plasmid</keyword>
<dbReference type="KEGG" id="rmb:K529_021440"/>
<dbReference type="AlphaFoldDB" id="A0A1B1A9S1"/>
<dbReference type="SUPFAM" id="SSF81273">
    <property type="entry name" value="H-NS histone-like proteins"/>
    <property type="match status" value="1"/>
</dbReference>
<dbReference type="GO" id="GO:0009295">
    <property type="term" value="C:nucleoid"/>
    <property type="evidence" value="ECO:0007669"/>
    <property type="project" value="UniProtKB-SubCell"/>
</dbReference>
<keyword evidence="4" id="KW-0238">DNA-binding</keyword>
<dbReference type="Proteomes" id="UP000013243">
    <property type="component" value="Plasmid unnamed1"/>
</dbReference>
<dbReference type="GO" id="GO:0000976">
    <property type="term" value="F:transcription cis-regulatory region binding"/>
    <property type="evidence" value="ECO:0007669"/>
    <property type="project" value="TreeGrafter"/>
</dbReference>
<dbReference type="EMBL" id="CP015231">
    <property type="protein sequence ID" value="ANP43322.1"/>
    <property type="molecule type" value="Genomic_DNA"/>
</dbReference>
<comment type="similarity">
    <text evidence="2">Belongs to the histone-like protein H-NS family.</text>
</comment>
<protein>
    <recommendedName>
        <fullName evidence="6">DNA-binding protein H-NS-like C-terminal domain-containing protein</fullName>
    </recommendedName>
</protein>
<evidence type="ECO:0000256" key="5">
    <source>
        <dbReference type="SAM" id="MobiDB-lite"/>
    </source>
</evidence>
<evidence type="ECO:0000256" key="2">
    <source>
        <dbReference type="ARBA" id="ARBA00010610"/>
    </source>
</evidence>
<dbReference type="PANTHER" id="PTHR38097:SF2">
    <property type="entry name" value="DNA-BINDING PROTEIN STPA"/>
    <property type="match status" value="1"/>
</dbReference>
<dbReference type="GO" id="GO:0005829">
    <property type="term" value="C:cytosol"/>
    <property type="evidence" value="ECO:0007669"/>
    <property type="project" value="TreeGrafter"/>
</dbReference>
<name>A0A1B1A9S1_9RHOB</name>
<evidence type="ECO:0000256" key="1">
    <source>
        <dbReference type="ARBA" id="ARBA00004453"/>
    </source>
</evidence>